<evidence type="ECO:0000256" key="1">
    <source>
        <dbReference type="ARBA" id="ARBA00022512"/>
    </source>
</evidence>
<dbReference type="PROSITE" id="PS50847">
    <property type="entry name" value="GRAM_POS_ANCHORING"/>
    <property type="match status" value="1"/>
</dbReference>
<feature type="domain" description="Gram-positive cocci surface proteins LPxTG" evidence="8">
    <location>
        <begin position="1965"/>
        <end position="2001"/>
    </location>
</feature>
<dbReference type="Proteomes" id="UP001218021">
    <property type="component" value="Unassembled WGS sequence"/>
</dbReference>
<gene>
    <name evidence="9" type="ORF">PO158_08605</name>
</gene>
<dbReference type="RefSeq" id="WP_272208134.1">
    <property type="nucleotide sequence ID" value="NZ_JAQONC010000028.1"/>
</dbReference>
<name>A0AAJ1HPS2_LIMMU</name>
<feature type="compositionally biased region" description="Low complexity" evidence="6">
    <location>
        <begin position="1812"/>
        <end position="1824"/>
    </location>
</feature>
<evidence type="ECO:0000313" key="10">
    <source>
        <dbReference type="Proteomes" id="UP001218021"/>
    </source>
</evidence>
<keyword evidence="7" id="KW-0472">Membrane</keyword>
<evidence type="ECO:0000313" key="9">
    <source>
        <dbReference type="EMBL" id="MDC2828337.1"/>
    </source>
</evidence>
<feature type="region of interest" description="Disordered" evidence="6">
    <location>
        <begin position="1553"/>
        <end position="1616"/>
    </location>
</feature>
<dbReference type="InterPro" id="IPR009459">
    <property type="entry name" value="MucBP_dom"/>
</dbReference>
<dbReference type="InterPro" id="IPR041558">
    <property type="entry name" value="MucBP_2"/>
</dbReference>
<dbReference type="Pfam" id="PF06458">
    <property type="entry name" value="MucBP"/>
    <property type="match status" value="1"/>
</dbReference>
<feature type="compositionally biased region" description="Polar residues" evidence="6">
    <location>
        <begin position="1964"/>
        <end position="1975"/>
    </location>
</feature>
<proteinExistence type="predicted"/>
<organism evidence="9 10">
    <name type="scientific">Limosilactobacillus mucosae</name>
    <name type="common">Lactobacillus mucosae</name>
    <dbReference type="NCBI Taxonomy" id="97478"/>
    <lineage>
        <taxon>Bacteria</taxon>
        <taxon>Bacillati</taxon>
        <taxon>Bacillota</taxon>
        <taxon>Bacilli</taxon>
        <taxon>Lactobacillales</taxon>
        <taxon>Lactobacillaceae</taxon>
        <taxon>Limosilactobacillus</taxon>
    </lineage>
</organism>
<dbReference type="InterPro" id="IPR041495">
    <property type="entry name" value="Mub_B2"/>
</dbReference>
<comment type="caution">
    <text evidence="9">The sequence shown here is derived from an EMBL/GenBank/DDBJ whole genome shotgun (WGS) entry which is preliminary data.</text>
</comment>
<feature type="transmembrane region" description="Helical" evidence="7">
    <location>
        <begin position="26"/>
        <end position="47"/>
    </location>
</feature>
<feature type="region of interest" description="Disordered" evidence="6">
    <location>
        <begin position="1795"/>
        <end position="1976"/>
    </location>
</feature>
<dbReference type="Gene3D" id="3.10.20.470">
    <property type="match status" value="3"/>
</dbReference>
<dbReference type="Pfam" id="PF17966">
    <property type="entry name" value="Muc_B2"/>
    <property type="match status" value="6"/>
</dbReference>
<keyword evidence="1" id="KW-0134">Cell wall</keyword>
<accession>A0AAJ1HPS2</accession>
<keyword evidence="7" id="KW-1133">Transmembrane helix</keyword>
<dbReference type="Pfam" id="PF17965">
    <property type="entry name" value="MucBP_2"/>
    <property type="match status" value="3"/>
</dbReference>
<keyword evidence="5" id="KW-0572">Peptidoglycan-anchor</keyword>
<dbReference type="Gene3D" id="3.10.20.320">
    <property type="entry name" value="Putative peptidoglycan bound protein (lpxtg motif)"/>
    <property type="match status" value="1"/>
</dbReference>
<keyword evidence="7" id="KW-0812">Transmembrane</keyword>
<evidence type="ECO:0000256" key="7">
    <source>
        <dbReference type="SAM" id="Phobius"/>
    </source>
</evidence>
<protein>
    <submittedName>
        <fullName evidence="9">MucBP domain-containing protein</fullName>
    </submittedName>
</protein>
<keyword evidence="4" id="KW-0677">Repeat</keyword>
<dbReference type="Gene3D" id="2.60.40.4300">
    <property type="match status" value="6"/>
</dbReference>
<evidence type="ECO:0000256" key="5">
    <source>
        <dbReference type="ARBA" id="ARBA00023088"/>
    </source>
</evidence>
<dbReference type="NCBIfam" id="TIGR01168">
    <property type="entry name" value="YSIRK_signal"/>
    <property type="match status" value="1"/>
</dbReference>
<evidence type="ECO:0000256" key="4">
    <source>
        <dbReference type="ARBA" id="ARBA00022737"/>
    </source>
</evidence>
<dbReference type="EMBL" id="JAQOND010000031">
    <property type="protein sequence ID" value="MDC2828337.1"/>
    <property type="molecule type" value="Genomic_DNA"/>
</dbReference>
<dbReference type="Pfam" id="PF04650">
    <property type="entry name" value="YSIRK_signal"/>
    <property type="match status" value="1"/>
</dbReference>
<reference evidence="9" key="1">
    <citation type="submission" date="2023-01" db="EMBL/GenBank/DDBJ databases">
        <title>Genome analysis of 13 Lactobacillus isolated from gut of wild boar.</title>
        <authorList>
            <person name="Papp P."/>
            <person name="Libisch B."/>
            <person name="Nagy T."/>
            <person name="Olasz F."/>
        </authorList>
    </citation>
    <scope>NUCLEOTIDE SEQUENCE</scope>
    <source>
        <strain evidence="9">F108</strain>
    </source>
</reference>
<keyword evidence="2" id="KW-0964">Secreted</keyword>
<feature type="region of interest" description="Disordered" evidence="6">
    <location>
        <begin position="792"/>
        <end position="847"/>
    </location>
</feature>
<evidence type="ECO:0000256" key="3">
    <source>
        <dbReference type="ARBA" id="ARBA00022729"/>
    </source>
</evidence>
<keyword evidence="3" id="KW-0732">Signal</keyword>
<evidence type="ECO:0000256" key="2">
    <source>
        <dbReference type="ARBA" id="ARBA00022525"/>
    </source>
</evidence>
<dbReference type="InterPro" id="IPR019931">
    <property type="entry name" value="LPXTG_anchor"/>
</dbReference>
<feature type="region of interest" description="Disordered" evidence="6">
    <location>
        <begin position="1202"/>
        <end position="1227"/>
    </location>
</feature>
<feature type="compositionally biased region" description="Polar residues" evidence="6">
    <location>
        <begin position="1882"/>
        <end position="1951"/>
    </location>
</feature>
<evidence type="ECO:0000259" key="8">
    <source>
        <dbReference type="PROSITE" id="PS50847"/>
    </source>
</evidence>
<feature type="compositionally biased region" description="Basic and acidic residues" evidence="6">
    <location>
        <begin position="948"/>
        <end position="957"/>
    </location>
</feature>
<feature type="region of interest" description="Disordered" evidence="6">
    <location>
        <begin position="1426"/>
        <end position="1448"/>
    </location>
</feature>
<feature type="region of interest" description="Disordered" evidence="6">
    <location>
        <begin position="931"/>
        <end position="957"/>
    </location>
</feature>
<dbReference type="InterPro" id="IPR005877">
    <property type="entry name" value="YSIRK_signal_dom"/>
</dbReference>
<evidence type="ECO:0000256" key="6">
    <source>
        <dbReference type="SAM" id="MobiDB-lite"/>
    </source>
</evidence>
<sequence length="2001" mass="217484">MVSKNNYQQMIEKCFNQRQHWGLRKLSIGVASVLLGTAIIAQGSVYADTQSAPADSAENGVSSTGESAASGHTYVLKSSQDTAATTDSQATAASAAPAMASAAEGQTDHDVNGVQTTFTRNQSAVTGNSDSNPIGNESGAYWPDTKGASIKNYDKTHSVDFAQGGTDLSGGKFVDPTKLTDYDQEYSDTPNLMHNQDLHLYVNGKEVDISTLQDDDSLGNQKQLNSSYPGHNSKGHAHLIKVSDFGPNTYFYARNAVQKYNQITGAIEHYDVKWTLESVNYANEQALLAFGIKGILDSGGNLLFNVGSGWQVAKRGNFANTHLQFFKEVNIDNFVNQNGTLKETVAEAIKNGDIVATALKIHEGFTDLDNNETIEISENAVHRVLVDNSTTLAHQKTNDGYLAITRPYNDISDHDTKFNNANEVVALLELDVPKEGFDLSIATSGPSVKGEMAEGSKVAPAVLDTVAYLKTLTVNYYELDENGNPTTIKLKDTKTAHNFIGKSYGLQNTDQDQDGKQDAFDYSAPQEITDQDGTTWKLVKQTGNNLKDNEKDKKHDNTYQDCLNVINYYYQKSEVRQQGTESVTYKFYNDQEKTKLVKEITKTPVYQDGEWQWRIEETDYDDQGHKTYQTTITTDSLMEGLSADQAIVKFTGTVNYDGNGKATGTTWDSNNKTYGTIKTPAVEGYTADKASVGGETVLPNDSSLNRAYEVVYTQNRYRLTEKFVDEDGHELLSSVPKGSSYKNGDGFNVTKDAKVIPGYVLVKQDNTKGKFGNGDQTATFTYKKVGKLIPVDENSTPIPGADTPTYKNDPTDPTKVLNPTVPSIDGWKPKDNQPGDSITPKDPTQDTKVPYIQVVSGTIKYIDDTTGKELSSEPLKKDTVGSKIDYTTKDKIKDYEDQGYELVSNNFSDGKQTYAKEGNNFEVHLRHATKSVTPDDPATPGQPINPKGDVKYPDGVAKDDLNTTVKRTINYVDEDGNKVNGAPDGTSSYVQTTEFTRTAIVDKVTGKILGYDTDNDGKADTENADRAWTPIEKTLEAVKSADPSSVGYDKVDIANVSSLVVTPDQKDTTVTVTYSNNKTYHMGTDAETKDVTRTIEYYDSVTHEPIPSSLESTVTQTATLKRNKIYDDQNNFIGYGTVSADGSSYTIDNSWKVDAQTWTQQDSADLSDYGYTAPDRASVAAVTVDGSTTNVTEKVYYGHQTMPVTPANPGTPGKPINPKGDAKYPKGITKNDLTATVKRTINYVDEDGNKVNGAPDGTSSYVQTAEFTRTAIVDKVTGKILGYDTDNDGKVDTENADRAWTPIEKTLETVKSADPSSVGYDKVDIANVSSLVVTSDQGDKTVKVTYSNNPVSGTIKYIDDTTGVELDSDNLPSGKIGSTINYKTADKIKAYEDQGYELVSSDFTDGSQVYKKTGNDFVVHLKHKTQTITPNDPNPVTPGQPINPNDPNSPVYPTEVDHKNLAKDASQTIHYIGAGDKTPADNIVRQKDAFTRTIMIDKVTGKILSITPWSTKTFNTVTTPVINGYHANKKTAGGLTATVDNPNVKETVTYAPNGKLIPVDPNGKPIPGADTPTYKTDPNDPTKVLNPTVPSINNWQPKDKQPGESITPKDPGKDTKVPYVQVVSGTIKYIDDTTGKELSSENLEKGTVGSKINYSTKDKIDGYENQGYELVSSNFTDGKQTYAKAGNDFVVHLKHAIKETVSYKDATQTIHFTGAGSDTPTDKVQTEKHAFSKTDTIDKVTNKVIKTTGWVGTKTFGTEDTPVINGYHADKKAAGGLTATVDNPNVKETVTYAPNGKLIPVDPNGKPIPGADTPTYTTDPTDPTKVLNPTVPSIDGWRPKDKRPGDSVVPTNPGKDTPVVYVKKRQKPVMPVTPEQPKNPAVPNNSEQPRTPNQSDNSKQPTIPTAPDQPNDSIVPNDSKHLATSTPRDQSISPVPGNSTQRATVSNSVTAERSAAADSEKESTLPQTGNDNNQAKEAVGLGLTSLSTIMAMFGLKKRRHN</sequence>